<evidence type="ECO:0000313" key="2">
    <source>
        <dbReference type="EMBL" id="MED5016399.1"/>
    </source>
</evidence>
<comment type="caution">
    <text evidence="2">The sequence shown here is derived from an EMBL/GenBank/DDBJ whole genome shotgun (WGS) entry which is preliminary data.</text>
</comment>
<gene>
    <name evidence="2" type="ORF">P9847_03640</name>
</gene>
<protein>
    <submittedName>
        <fullName evidence="2">Uncharacterized protein</fullName>
    </submittedName>
</protein>
<dbReference type="EMBL" id="JARTLD010000009">
    <property type="protein sequence ID" value="MED5016399.1"/>
    <property type="molecule type" value="Genomic_DNA"/>
</dbReference>
<dbReference type="Proteomes" id="UP001343257">
    <property type="component" value="Unassembled WGS sequence"/>
</dbReference>
<accession>A0ABU6PPU1</accession>
<name>A0ABU6PPU1_9BACL</name>
<dbReference type="RefSeq" id="WP_328275456.1">
    <property type="nucleotide sequence ID" value="NZ_JARTLD010000009.1"/>
</dbReference>
<evidence type="ECO:0000313" key="3">
    <source>
        <dbReference type="Proteomes" id="UP001343257"/>
    </source>
</evidence>
<feature type="compositionally biased region" description="Polar residues" evidence="1">
    <location>
        <begin position="10"/>
        <end position="21"/>
    </location>
</feature>
<keyword evidence="3" id="KW-1185">Reference proteome</keyword>
<organism evidence="2 3">
    <name type="scientific">Paenibacillus chibensis</name>
    <dbReference type="NCBI Taxonomy" id="59846"/>
    <lineage>
        <taxon>Bacteria</taxon>
        <taxon>Bacillati</taxon>
        <taxon>Bacillota</taxon>
        <taxon>Bacilli</taxon>
        <taxon>Bacillales</taxon>
        <taxon>Paenibacillaceae</taxon>
        <taxon>Paenibacillus</taxon>
    </lineage>
</organism>
<sequence length="71" mass="8129">MKKQQKKPSKTVQGLENQSMPVQGGRISWNRKPMTQIVPNKKAEQRRAWCRKGTDDGAVFLYNAHFTQQAA</sequence>
<reference evidence="2 3" key="1">
    <citation type="submission" date="2023-03" db="EMBL/GenBank/DDBJ databases">
        <title>Bacillus Genome Sequencing.</title>
        <authorList>
            <person name="Dunlap C."/>
        </authorList>
    </citation>
    <scope>NUCLEOTIDE SEQUENCE [LARGE SCALE GENOMIC DNA]</scope>
    <source>
        <strain evidence="2 3">NRS-52</strain>
    </source>
</reference>
<evidence type="ECO:0000256" key="1">
    <source>
        <dbReference type="SAM" id="MobiDB-lite"/>
    </source>
</evidence>
<proteinExistence type="predicted"/>
<feature type="region of interest" description="Disordered" evidence="1">
    <location>
        <begin position="1"/>
        <end position="31"/>
    </location>
</feature>